<dbReference type="SUPFAM" id="SSF51735">
    <property type="entry name" value="NAD(P)-binding Rossmann-fold domains"/>
    <property type="match status" value="1"/>
</dbReference>
<dbReference type="GO" id="GO:0019290">
    <property type="term" value="P:siderophore biosynthetic process"/>
    <property type="evidence" value="ECO:0007669"/>
    <property type="project" value="InterPro"/>
</dbReference>
<dbReference type="PRINTS" id="PR01397">
    <property type="entry name" value="DHBDHDRGNASE"/>
</dbReference>
<reference evidence="4 5" key="1">
    <citation type="submission" date="2016-10" db="EMBL/GenBank/DDBJ databases">
        <authorList>
            <person name="de Groot N.N."/>
        </authorList>
    </citation>
    <scope>NUCLEOTIDE SEQUENCE [LARGE SCALE GENOMIC DNA]</scope>
    <source>
        <strain evidence="4 5">CGMCC 1.10228</strain>
    </source>
</reference>
<dbReference type="InterPro" id="IPR003560">
    <property type="entry name" value="DHB_DH"/>
</dbReference>
<gene>
    <name evidence="4" type="ORF">SAMN04488136_1469</name>
</gene>
<dbReference type="NCBIfam" id="NF006074">
    <property type="entry name" value="PRK08220.1"/>
    <property type="match status" value="1"/>
</dbReference>
<dbReference type="NCBIfam" id="TIGR04316">
    <property type="entry name" value="dhbA_paeA"/>
    <property type="match status" value="1"/>
</dbReference>
<dbReference type="EC" id="1.3.1.28" evidence="3"/>
<evidence type="ECO:0000256" key="2">
    <source>
        <dbReference type="ARBA" id="ARBA00023002"/>
    </source>
</evidence>
<evidence type="ECO:0000313" key="5">
    <source>
        <dbReference type="Proteomes" id="UP000198854"/>
    </source>
</evidence>
<dbReference type="InterPro" id="IPR020904">
    <property type="entry name" value="Sc_DH/Rdtase_CS"/>
</dbReference>
<dbReference type="Proteomes" id="UP000198854">
    <property type="component" value="Unassembled WGS sequence"/>
</dbReference>
<dbReference type="GO" id="GO:0008667">
    <property type="term" value="F:2,3-dihydro-2,3-dihydroxybenzoate dehydrogenase activity"/>
    <property type="evidence" value="ECO:0007669"/>
    <property type="project" value="UniProtKB-UniRule"/>
</dbReference>
<dbReference type="PANTHER" id="PTHR43669:SF3">
    <property type="entry name" value="ALCOHOL DEHYDROGENASE, PUTATIVE (AFU_ORTHOLOGUE AFUA_3G03445)-RELATED"/>
    <property type="match status" value="1"/>
</dbReference>
<protein>
    <recommendedName>
        <fullName evidence="3">2,3-dihydro-2,3-dihydroxybenzoate dehydrogenase</fullName>
        <ecNumber evidence="3">1.3.1.28</ecNumber>
    </recommendedName>
</protein>
<sequence length="259" mass="28188">MQFNHQRVLLIGAATGIGFSVLEHLVKSGAQVVAADRQLELLLENSETLRQQFPQQMTCQYLDLAEHHTLISQVEDWIQQYGDFDHLVCCAGVLPVGSLHKMPLEQVKQAFDINTFGVLAAMQAVTSGMQQRRRGSMVVIGSNAANTPRNAIGAYGASKAALHMMVKCMGIELAPFGIRCNIVSPGSTRTAMQRQLWTDSYGEAEVIAGDASQFRLGIPLQKIAEPSDIAQTVLFLLSDAANHITMHDLRVDGGATLDN</sequence>
<evidence type="ECO:0000313" key="4">
    <source>
        <dbReference type="EMBL" id="SDI02612.1"/>
    </source>
</evidence>
<dbReference type="RefSeq" id="WP_093279360.1">
    <property type="nucleotide sequence ID" value="NZ_FNDD01000046.1"/>
</dbReference>
<dbReference type="Gene3D" id="3.40.50.720">
    <property type="entry name" value="NAD(P)-binding Rossmann-like Domain"/>
    <property type="match status" value="1"/>
</dbReference>
<dbReference type="EMBL" id="FNDD01000046">
    <property type="protein sequence ID" value="SDI02612.1"/>
    <property type="molecule type" value="Genomic_DNA"/>
</dbReference>
<keyword evidence="5" id="KW-1185">Reference proteome</keyword>
<dbReference type="PANTHER" id="PTHR43669">
    <property type="entry name" value="5-KETO-D-GLUCONATE 5-REDUCTASE"/>
    <property type="match status" value="1"/>
</dbReference>
<dbReference type="AlphaFoldDB" id="A0A1G8H7K5"/>
<proteinExistence type="inferred from homology"/>
<dbReference type="InterPro" id="IPR036291">
    <property type="entry name" value="NAD(P)-bd_dom_sf"/>
</dbReference>
<comment type="similarity">
    <text evidence="1">Belongs to the short-chain dehydrogenases/reductases (SDR) family.</text>
</comment>
<dbReference type="Pfam" id="PF13561">
    <property type="entry name" value="adh_short_C2"/>
    <property type="match status" value="1"/>
</dbReference>
<name>A0A1G8H7K5_9VIBR</name>
<dbReference type="OrthoDB" id="9810734at2"/>
<keyword evidence="2" id="KW-0560">Oxidoreductase</keyword>
<dbReference type="STRING" id="861298.SAMN04488136_1469"/>
<accession>A0A1G8H7K5</accession>
<evidence type="ECO:0000256" key="1">
    <source>
        <dbReference type="ARBA" id="ARBA00006484"/>
    </source>
</evidence>
<dbReference type="PROSITE" id="PS00061">
    <property type="entry name" value="ADH_SHORT"/>
    <property type="match status" value="1"/>
</dbReference>
<organism evidence="4 5">
    <name type="scientific">Vibrio xiamenensis</name>
    <dbReference type="NCBI Taxonomy" id="861298"/>
    <lineage>
        <taxon>Bacteria</taxon>
        <taxon>Pseudomonadati</taxon>
        <taxon>Pseudomonadota</taxon>
        <taxon>Gammaproteobacteria</taxon>
        <taxon>Vibrionales</taxon>
        <taxon>Vibrionaceae</taxon>
        <taxon>Vibrio</taxon>
    </lineage>
</organism>
<dbReference type="FunFam" id="3.40.50.720:FF:000084">
    <property type="entry name" value="Short-chain dehydrogenase reductase"/>
    <property type="match status" value="1"/>
</dbReference>
<evidence type="ECO:0000256" key="3">
    <source>
        <dbReference type="NCBIfam" id="TIGR04316"/>
    </source>
</evidence>
<dbReference type="InterPro" id="IPR002347">
    <property type="entry name" value="SDR_fam"/>
</dbReference>